<accession>A0ABQ3RQ57</accession>
<dbReference type="EMBL" id="BNEA01000015">
    <property type="protein sequence ID" value="GHI57979.1"/>
    <property type="molecule type" value="Genomic_DNA"/>
</dbReference>
<evidence type="ECO:0000313" key="2">
    <source>
        <dbReference type="EMBL" id="GHI57979.1"/>
    </source>
</evidence>
<evidence type="ECO:0008006" key="4">
    <source>
        <dbReference type="Google" id="ProtNLM"/>
    </source>
</evidence>
<gene>
    <name evidence="2" type="ORF">Srubr_78250</name>
</gene>
<protein>
    <recommendedName>
        <fullName evidence="4">DUF2277 domain-containing protein</fullName>
    </recommendedName>
</protein>
<dbReference type="InterPro" id="IPR018735">
    <property type="entry name" value="DUF2277"/>
</dbReference>
<proteinExistence type="predicted"/>
<evidence type="ECO:0000256" key="1">
    <source>
        <dbReference type="SAM" id="MobiDB-lite"/>
    </source>
</evidence>
<name>A0ABQ3RQ57_STRRR</name>
<reference evidence="3" key="1">
    <citation type="submission" date="2023-07" db="EMBL/GenBank/DDBJ databases">
        <title>Whole genome shotgun sequence of Streptomyces achromogenes subsp. rubradiris NBRC 14000.</title>
        <authorList>
            <person name="Komaki H."/>
            <person name="Tamura T."/>
        </authorList>
    </citation>
    <scope>NUCLEOTIDE SEQUENCE [LARGE SCALE GENOMIC DNA]</scope>
    <source>
        <strain evidence="3">NBRC 14000</strain>
    </source>
</reference>
<keyword evidence="3" id="KW-1185">Reference proteome</keyword>
<sequence>MAGTGQQGGEQAAGAAGAEDGHGERMRHGVVPFDGRPRESVAAFAVIIAGRGARRETEGMCRSIKTLRPPVLPGEATDDDIRAAALQYVRKVSGFRTPAAHNREAFDAAVDAVARATAELLGALEVRGRAGPK</sequence>
<dbReference type="Pfam" id="PF10041">
    <property type="entry name" value="DUF2277"/>
    <property type="match status" value="1"/>
</dbReference>
<feature type="region of interest" description="Disordered" evidence="1">
    <location>
        <begin position="1"/>
        <end position="34"/>
    </location>
</feature>
<evidence type="ECO:0000313" key="3">
    <source>
        <dbReference type="Proteomes" id="UP000646738"/>
    </source>
</evidence>
<comment type="caution">
    <text evidence="2">The sequence shown here is derived from an EMBL/GenBank/DDBJ whole genome shotgun (WGS) entry which is preliminary data.</text>
</comment>
<organism evidence="2 3">
    <name type="scientific">Streptomyces rubradiris</name>
    <name type="common">Streptomyces achromogenes subsp. rubradiris</name>
    <dbReference type="NCBI Taxonomy" id="285531"/>
    <lineage>
        <taxon>Bacteria</taxon>
        <taxon>Bacillati</taxon>
        <taxon>Actinomycetota</taxon>
        <taxon>Actinomycetes</taxon>
        <taxon>Kitasatosporales</taxon>
        <taxon>Streptomycetaceae</taxon>
        <taxon>Streptomyces</taxon>
    </lineage>
</organism>
<dbReference type="Proteomes" id="UP000646738">
    <property type="component" value="Unassembled WGS sequence"/>
</dbReference>
<feature type="compositionally biased region" description="Low complexity" evidence="1">
    <location>
        <begin position="9"/>
        <end position="18"/>
    </location>
</feature>